<proteinExistence type="predicted"/>
<dbReference type="AlphaFoldDB" id="A0A381PT50"/>
<dbReference type="PANTHER" id="PTHR45947">
    <property type="entry name" value="SULFOQUINOVOSYL TRANSFERASE SQD2"/>
    <property type="match status" value="1"/>
</dbReference>
<dbReference type="Pfam" id="PF00534">
    <property type="entry name" value="Glycos_transf_1"/>
    <property type="match status" value="1"/>
</dbReference>
<dbReference type="PANTHER" id="PTHR45947:SF3">
    <property type="entry name" value="SULFOQUINOVOSYL TRANSFERASE SQD2"/>
    <property type="match status" value="1"/>
</dbReference>
<feature type="domain" description="Glycosyl transferase family 1" evidence="1">
    <location>
        <begin position="246"/>
        <end position="400"/>
    </location>
</feature>
<sequence length="429" mass="47431">VSETLSDPLRVLISTDAFPPVCGGSGWSTYELARALRATGHHVLVTRPRVDRSSSVDIEVYDGFQVLDYQAYSPDIPYVRNYFKSERLSRRYGNFLRTLIRAERISVVHAQHRLSGPPSIAAANAEGIPVVCTVRDYWPICYWSDLIHDYKVTTLCPGCSTGMMTQCVRPRAGLAWPLALPMIPYMKANLSMKRRALSQTSAVIAVSTSMADNLRERAPELRATRIEQIPNPINVEAVRKATMGSASPLKSPYALYVGKLATNKGSLKLISVLEQARLDRPLVIVGDGPDRPLLEILAKRSNCDIRFMGWLPRVEALCWMRHASVLIFPSHGPESLSRVLLEAAALGTSIAAMDTGGTRDIITDEETGLLSNDVDKLGNDVNRLINDARLRQRLGQAAKEHVEAIFDAEIVAGRVVKLYRDLIESAALR</sequence>
<dbReference type="InterPro" id="IPR001296">
    <property type="entry name" value="Glyco_trans_1"/>
</dbReference>
<dbReference type="SUPFAM" id="SSF53756">
    <property type="entry name" value="UDP-Glycosyltransferase/glycogen phosphorylase"/>
    <property type="match status" value="1"/>
</dbReference>
<dbReference type="InterPro" id="IPR028098">
    <property type="entry name" value="Glyco_trans_4-like_N"/>
</dbReference>
<evidence type="ECO:0000259" key="2">
    <source>
        <dbReference type="Pfam" id="PF13439"/>
    </source>
</evidence>
<evidence type="ECO:0000313" key="3">
    <source>
        <dbReference type="EMBL" id="SUZ69688.1"/>
    </source>
</evidence>
<name>A0A381PT50_9ZZZZ</name>
<dbReference type="EMBL" id="UINC01001069">
    <property type="protein sequence ID" value="SUZ69688.1"/>
    <property type="molecule type" value="Genomic_DNA"/>
</dbReference>
<reference evidence="3" key="1">
    <citation type="submission" date="2018-05" db="EMBL/GenBank/DDBJ databases">
        <authorList>
            <person name="Lanie J.A."/>
            <person name="Ng W.-L."/>
            <person name="Kazmierczak K.M."/>
            <person name="Andrzejewski T.M."/>
            <person name="Davidsen T.M."/>
            <person name="Wayne K.J."/>
            <person name="Tettelin H."/>
            <person name="Glass J.I."/>
            <person name="Rusch D."/>
            <person name="Podicherti R."/>
            <person name="Tsui H.-C.T."/>
            <person name="Winkler M.E."/>
        </authorList>
    </citation>
    <scope>NUCLEOTIDE SEQUENCE</scope>
</reference>
<organism evidence="3">
    <name type="scientific">marine metagenome</name>
    <dbReference type="NCBI Taxonomy" id="408172"/>
    <lineage>
        <taxon>unclassified sequences</taxon>
        <taxon>metagenomes</taxon>
        <taxon>ecological metagenomes</taxon>
    </lineage>
</organism>
<evidence type="ECO:0008006" key="4">
    <source>
        <dbReference type="Google" id="ProtNLM"/>
    </source>
</evidence>
<evidence type="ECO:0000259" key="1">
    <source>
        <dbReference type="Pfam" id="PF00534"/>
    </source>
</evidence>
<dbReference type="CDD" id="cd03801">
    <property type="entry name" value="GT4_PimA-like"/>
    <property type="match status" value="1"/>
</dbReference>
<feature type="non-terminal residue" evidence="3">
    <location>
        <position position="1"/>
    </location>
</feature>
<dbReference type="GO" id="GO:0016757">
    <property type="term" value="F:glycosyltransferase activity"/>
    <property type="evidence" value="ECO:0007669"/>
    <property type="project" value="InterPro"/>
</dbReference>
<gene>
    <name evidence="3" type="ORF">METZ01_LOCUS22542</name>
</gene>
<dbReference type="Gene3D" id="3.40.50.2000">
    <property type="entry name" value="Glycogen Phosphorylase B"/>
    <property type="match status" value="2"/>
</dbReference>
<dbReference type="InterPro" id="IPR050194">
    <property type="entry name" value="Glycosyltransferase_grp1"/>
</dbReference>
<protein>
    <recommendedName>
        <fullName evidence="4">Glycosyltransferase subfamily 4-like N-terminal domain-containing protein</fullName>
    </recommendedName>
</protein>
<feature type="domain" description="Glycosyltransferase subfamily 4-like N-terminal" evidence="2">
    <location>
        <begin position="23"/>
        <end position="236"/>
    </location>
</feature>
<accession>A0A381PT50</accession>
<dbReference type="Pfam" id="PF13439">
    <property type="entry name" value="Glyco_transf_4"/>
    <property type="match status" value="1"/>
</dbReference>